<protein>
    <submittedName>
        <fullName evidence="7">Acyl-CoA synthetase (AMP-forming)/AMP-acid ligase II/short-subunit dehydrogenase</fullName>
    </submittedName>
</protein>
<name>A0A7W5AR49_9ACTN</name>
<evidence type="ECO:0000259" key="6">
    <source>
        <dbReference type="Pfam" id="PF13193"/>
    </source>
</evidence>
<evidence type="ECO:0000256" key="2">
    <source>
        <dbReference type="ARBA" id="ARBA00022450"/>
    </source>
</evidence>
<dbReference type="Gene3D" id="3.40.50.720">
    <property type="entry name" value="NAD(P)-binding Rossmann-like Domain"/>
    <property type="match status" value="1"/>
</dbReference>
<keyword evidence="2" id="KW-0596">Phosphopantetheine</keyword>
<dbReference type="CDD" id="cd05233">
    <property type="entry name" value="SDR_c"/>
    <property type="match status" value="1"/>
</dbReference>
<dbReference type="Pfam" id="PF13193">
    <property type="entry name" value="AMP-binding_C"/>
    <property type="match status" value="1"/>
</dbReference>
<dbReference type="GO" id="GO:0016020">
    <property type="term" value="C:membrane"/>
    <property type="evidence" value="ECO:0007669"/>
    <property type="project" value="TreeGrafter"/>
</dbReference>
<reference evidence="7 8" key="1">
    <citation type="submission" date="2020-08" db="EMBL/GenBank/DDBJ databases">
        <title>Genomic Encyclopedia of Type Strains, Phase III (KMG-III): the genomes of soil and plant-associated and newly described type strains.</title>
        <authorList>
            <person name="Whitman W."/>
        </authorList>
    </citation>
    <scope>NUCLEOTIDE SEQUENCE [LARGE SCALE GENOMIC DNA]</scope>
    <source>
        <strain evidence="7 8">CECT 3287</strain>
    </source>
</reference>
<dbReference type="PANTHER" id="PTHR44196">
    <property type="entry name" value="DEHYDROGENASE/REDUCTASE SDR FAMILY MEMBER 7B"/>
    <property type="match status" value="1"/>
</dbReference>
<evidence type="ECO:0000313" key="7">
    <source>
        <dbReference type="EMBL" id="MBB3100821.1"/>
    </source>
</evidence>
<feature type="domain" description="AMP-dependent synthetase/ligase" evidence="5">
    <location>
        <begin position="319"/>
        <end position="684"/>
    </location>
</feature>
<evidence type="ECO:0000256" key="3">
    <source>
        <dbReference type="ARBA" id="ARBA00022553"/>
    </source>
</evidence>
<dbReference type="EMBL" id="JACHXF010000029">
    <property type="protein sequence ID" value="MBB3100821.1"/>
    <property type="molecule type" value="Genomic_DNA"/>
</dbReference>
<comment type="caution">
    <text evidence="7">The sequence shown here is derived from an EMBL/GenBank/DDBJ whole genome shotgun (WGS) entry which is preliminary data.</text>
</comment>
<keyword evidence="4" id="KW-0560">Oxidoreductase</keyword>
<dbReference type="Gene3D" id="3.40.50.12780">
    <property type="entry name" value="N-terminal domain of ligase-like"/>
    <property type="match status" value="1"/>
</dbReference>
<feature type="domain" description="AMP-binding enzyme C-terminal" evidence="6">
    <location>
        <begin position="730"/>
        <end position="802"/>
    </location>
</feature>
<dbReference type="InterPro" id="IPR020845">
    <property type="entry name" value="AMP-binding_CS"/>
</dbReference>
<dbReference type="InterPro" id="IPR036291">
    <property type="entry name" value="NAD(P)-bd_dom_sf"/>
</dbReference>
<dbReference type="SUPFAM" id="SSF51735">
    <property type="entry name" value="NAD(P)-binding Rossmann-fold domains"/>
    <property type="match status" value="1"/>
</dbReference>
<sequence length="809" mass="85067">MNHLGRWMRIMAGITGRGPQERRLRAAVSGRTVLITGASEGIGAATARRLAAAGATVLLVARTAERLEEVRAEIEAAGGRAFTHPADLSSPEAAAVLATELVAGYPRIDVVVSNAGRSIRRSVADTADRFHDIQRTIGVNHLGPVQLLLVLLPAMRAAGGGHIVNVSTAGLSLHTPLWSAYHSSKAAFDTWLRGAAVELRRDHVTVSTAYLNLVRTRMSAPTRHYARAPMMSAAEAAEIVCRSVAHRRSWSPWWARLGAVVSAAMPRTVERALAAGVWAIDAAEPLRVLAATGLWRPGRVVRLLRAGRRHGRSLATALAAGPPDGIALVDADGPVTYPELDAMAGACAAGAAALGVGPGDRVGLACGGHRGFVAAAAGLSRLGADVILLPPDLPGERLAAVTDQERIGRLVHEPDVAAGLPMTPRPDLISGEGPHSTAGLSATPHFATVGAPATPHSTVGLSATPWPDLITGESAPPVAARRPGNVYVLTSGTTGVPRAVSRPLPLRMLLGPVTTHLRLTPVRPGEPIVVATPPHHGYGLTYLSAGLTLGASVVLVPGGDPERILAAVAANRAGLLFALPVQLRRICDLPESAWPDLGSLRAVISGAAPLDRDLCERLRERFGDRTFNMYATTEAGWAAMATPADLRAAPGTVGRAPRGVQVRIAAPDGTPLPLGRIGEIRVRGWHPDGRWHPTGDLGHLDPAGRLFVDGRLDDMIVSGGENVYPGPVAAVITSHPDVADVLLEPVADDEFGQRLRATVETRPGRTLTAGDLREWLATRLPRHERPNEITIVTELRRTATGKPVRGPLR</sequence>
<dbReference type="Pfam" id="PF00501">
    <property type="entry name" value="AMP-binding"/>
    <property type="match status" value="1"/>
</dbReference>
<keyword evidence="7" id="KW-0436">Ligase</keyword>
<dbReference type="SUPFAM" id="SSF56801">
    <property type="entry name" value="Acetyl-CoA synthetase-like"/>
    <property type="match status" value="1"/>
</dbReference>
<dbReference type="InterPro" id="IPR000873">
    <property type="entry name" value="AMP-dep_synth/lig_dom"/>
</dbReference>
<dbReference type="GO" id="GO:0016874">
    <property type="term" value="F:ligase activity"/>
    <property type="evidence" value="ECO:0007669"/>
    <property type="project" value="UniProtKB-KW"/>
</dbReference>
<dbReference type="PRINTS" id="PR00081">
    <property type="entry name" value="GDHRDH"/>
</dbReference>
<gene>
    <name evidence="7" type="ORF">FHR83_008547</name>
</gene>
<dbReference type="InterPro" id="IPR045851">
    <property type="entry name" value="AMP-bd_C_sf"/>
</dbReference>
<dbReference type="PANTHER" id="PTHR44196:SF1">
    <property type="entry name" value="DEHYDROGENASE_REDUCTASE SDR FAMILY MEMBER 7B"/>
    <property type="match status" value="1"/>
</dbReference>
<keyword evidence="3" id="KW-0597">Phosphoprotein</keyword>
<dbReference type="RefSeq" id="WP_183226858.1">
    <property type="nucleotide sequence ID" value="NZ_BMPW01000030.1"/>
</dbReference>
<dbReference type="InterPro" id="IPR042099">
    <property type="entry name" value="ANL_N_sf"/>
</dbReference>
<accession>A0A7W5AR49</accession>
<dbReference type="Gene3D" id="3.30.300.30">
    <property type="match status" value="1"/>
</dbReference>
<dbReference type="InterPro" id="IPR025110">
    <property type="entry name" value="AMP-bd_C"/>
</dbReference>
<organism evidence="7 8">
    <name type="scientific">Actinoplanes campanulatus</name>
    <dbReference type="NCBI Taxonomy" id="113559"/>
    <lineage>
        <taxon>Bacteria</taxon>
        <taxon>Bacillati</taxon>
        <taxon>Actinomycetota</taxon>
        <taxon>Actinomycetes</taxon>
        <taxon>Micromonosporales</taxon>
        <taxon>Micromonosporaceae</taxon>
        <taxon>Actinoplanes</taxon>
    </lineage>
</organism>
<dbReference type="GO" id="GO:0016491">
    <property type="term" value="F:oxidoreductase activity"/>
    <property type="evidence" value="ECO:0007669"/>
    <property type="project" value="UniProtKB-KW"/>
</dbReference>
<evidence type="ECO:0000256" key="4">
    <source>
        <dbReference type="ARBA" id="ARBA00023002"/>
    </source>
</evidence>
<dbReference type="PROSITE" id="PS00455">
    <property type="entry name" value="AMP_BINDING"/>
    <property type="match status" value="1"/>
</dbReference>
<evidence type="ECO:0000256" key="1">
    <source>
        <dbReference type="ARBA" id="ARBA00006484"/>
    </source>
</evidence>
<dbReference type="AlphaFoldDB" id="A0A7W5AR49"/>
<evidence type="ECO:0000259" key="5">
    <source>
        <dbReference type="Pfam" id="PF00501"/>
    </source>
</evidence>
<dbReference type="Proteomes" id="UP000590749">
    <property type="component" value="Unassembled WGS sequence"/>
</dbReference>
<comment type="similarity">
    <text evidence="1">Belongs to the short-chain dehydrogenases/reductases (SDR) family.</text>
</comment>
<keyword evidence="8" id="KW-1185">Reference proteome</keyword>
<dbReference type="InterPro" id="IPR002347">
    <property type="entry name" value="SDR_fam"/>
</dbReference>
<evidence type="ECO:0000313" key="8">
    <source>
        <dbReference type="Proteomes" id="UP000590749"/>
    </source>
</evidence>
<proteinExistence type="inferred from homology"/>
<dbReference type="Pfam" id="PF00106">
    <property type="entry name" value="adh_short"/>
    <property type="match status" value="1"/>
</dbReference>
<dbReference type="CDD" id="cd04433">
    <property type="entry name" value="AFD_class_I"/>
    <property type="match status" value="1"/>
</dbReference>